<accession>A0ABU1APA3</accession>
<dbReference type="Proteomes" id="UP001243717">
    <property type="component" value="Unassembled WGS sequence"/>
</dbReference>
<evidence type="ECO:0000313" key="2">
    <source>
        <dbReference type="Proteomes" id="UP001243717"/>
    </source>
</evidence>
<evidence type="ECO:0000313" key="1">
    <source>
        <dbReference type="EMBL" id="MDQ8196504.1"/>
    </source>
</evidence>
<organism evidence="1 2">
    <name type="scientific">Thalassobacterium sedimentorum</name>
    <dbReference type="NCBI Taxonomy" id="3041258"/>
    <lineage>
        <taxon>Bacteria</taxon>
        <taxon>Pseudomonadati</taxon>
        <taxon>Verrucomicrobiota</taxon>
        <taxon>Opitutia</taxon>
        <taxon>Puniceicoccales</taxon>
        <taxon>Coraliomargaritaceae</taxon>
        <taxon>Thalassobacterium</taxon>
    </lineage>
</organism>
<evidence type="ECO:0008006" key="3">
    <source>
        <dbReference type="Google" id="ProtNLM"/>
    </source>
</evidence>
<gene>
    <name evidence="1" type="ORF">QEH59_18890</name>
</gene>
<keyword evidence="2" id="KW-1185">Reference proteome</keyword>
<protein>
    <recommendedName>
        <fullName evidence="3">Photosynthesis system II assembly factor Ycf48/Hcf136-like domain-containing protein</fullName>
    </recommendedName>
</protein>
<proteinExistence type="predicted"/>
<comment type="caution">
    <text evidence="1">The sequence shown here is derived from an EMBL/GenBank/DDBJ whole genome shotgun (WGS) entry which is preliminary data.</text>
</comment>
<sequence length="102" mass="10873">VAVGANGTILRSVDGATWTKQPLSGVAANTNFQDIIWTGDAFYAVGASYDMTIGGWNGVICKSETGQNWTLDYQVPSEQTALAYNKNSELMGISYDANSTLV</sequence>
<dbReference type="EMBL" id="JARXIC010000164">
    <property type="protein sequence ID" value="MDQ8196504.1"/>
    <property type="molecule type" value="Genomic_DNA"/>
</dbReference>
<feature type="non-terminal residue" evidence="1">
    <location>
        <position position="1"/>
    </location>
</feature>
<feature type="non-terminal residue" evidence="1">
    <location>
        <position position="102"/>
    </location>
</feature>
<name>A0ABU1APA3_9BACT</name>
<reference evidence="1 2" key="1">
    <citation type="submission" date="2023-04" db="EMBL/GenBank/DDBJ databases">
        <title>A novel bacteria isolated from coastal sediment.</title>
        <authorList>
            <person name="Liu X.-J."/>
            <person name="Du Z.-J."/>
        </authorList>
    </citation>
    <scope>NUCLEOTIDE SEQUENCE [LARGE SCALE GENOMIC DNA]</scope>
    <source>
        <strain evidence="1 2">SDUM461004</strain>
    </source>
</reference>